<evidence type="ECO:0000313" key="2">
    <source>
        <dbReference type="EMBL" id="MPC32450.1"/>
    </source>
</evidence>
<feature type="region of interest" description="Disordered" evidence="1">
    <location>
        <begin position="1"/>
        <end position="62"/>
    </location>
</feature>
<dbReference type="AlphaFoldDB" id="A0A5B7EDT1"/>
<dbReference type="Proteomes" id="UP000324222">
    <property type="component" value="Unassembled WGS sequence"/>
</dbReference>
<protein>
    <submittedName>
        <fullName evidence="2">Uncharacterized protein</fullName>
    </submittedName>
</protein>
<dbReference type="EMBL" id="VSRR010002629">
    <property type="protein sequence ID" value="MPC32450.1"/>
    <property type="molecule type" value="Genomic_DNA"/>
</dbReference>
<organism evidence="2 3">
    <name type="scientific">Portunus trituberculatus</name>
    <name type="common">Swimming crab</name>
    <name type="synonym">Neptunus trituberculatus</name>
    <dbReference type="NCBI Taxonomy" id="210409"/>
    <lineage>
        <taxon>Eukaryota</taxon>
        <taxon>Metazoa</taxon>
        <taxon>Ecdysozoa</taxon>
        <taxon>Arthropoda</taxon>
        <taxon>Crustacea</taxon>
        <taxon>Multicrustacea</taxon>
        <taxon>Malacostraca</taxon>
        <taxon>Eumalacostraca</taxon>
        <taxon>Eucarida</taxon>
        <taxon>Decapoda</taxon>
        <taxon>Pleocyemata</taxon>
        <taxon>Brachyura</taxon>
        <taxon>Eubrachyura</taxon>
        <taxon>Portunoidea</taxon>
        <taxon>Portunidae</taxon>
        <taxon>Portuninae</taxon>
        <taxon>Portunus</taxon>
    </lineage>
</organism>
<sequence length="186" mass="21144">MNGKHKSFGSAGENQKTYMDEEEKKTLPLSHSKGNLSPSDVREKKKAPPPKHPPPITEENRNINRRDYLPPFNLLWIKLDGLWTELIPNFLVMMVVRAFDELLHCFLMVCIVAYHSENVQEFNGPSSFGGNNYISPANNDRNNNKGLCYFREDEALATAQHRNAYQHLTVEGVSELTGEARSLNLT</sequence>
<reference evidence="2 3" key="1">
    <citation type="submission" date="2019-05" db="EMBL/GenBank/DDBJ databases">
        <title>Another draft genome of Portunus trituberculatus and its Hox gene families provides insights of decapod evolution.</title>
        <authorList>
            <person name="Jeong J.-H."/>
            <person name="Song I."/>
            <person name="Kim S."/>
            <person name="Choi T."/>
            <person name="Kim D."/>
            <person name="Ryu S."/>
            <person name="Kim W."/>
        </authorList>
    </citation>
    <scope>NUCLEOTIDE SEQUENCE [LARGE SCALE GENOMIC DNA]</scope>
    <source>
        <tissue evidence="2">Muscle</tissue>
    </source>
</reference>
<comment type="caution">
    <text evidence="2">The sequence shown here is derived from an EMBL/GenBank/DDBJ whole genome shotgun (WGS) entry which is preliminary data.</text>
</comment>
<keyword evidence="3" id="KW-1185">Reference proteome</keyword>
<name>A0A5B7EDT1_PORTR</name>
<accession>A0A5B7EDT1</accession>
<gene>
    <name evidence="2" type="ORF">E2C01_025761</name>
</gene>
<evidence type="ECO:0000256" key="1">
    <source>
        <dbReference type="SAM" id="MobiDB-lite"/>
    </source>
</evidence>
<proteinExistence type="predicted"/>
<evidence type="ECO:0000313" key="3">
    <source>
        <dbReference type="Proteomes" id="UP000324222"/>
    </source>
</evidence>